<dbReference type="EMBL" id="JAINUG010000043">
    <property type="protein sequence ID" value="KAJ8406552.1"/>
    <property type="molecule type" value="Genomic_DNA"/>
</dbReference>
<dbReference type="Pfam" id="PF07686">
    <property type="entry name" value="V-set"/>
    <property type="match status" value="2"/>
</dbReference>
<feature type="domain" description="Ig-like" evidence="4">
    <location>
        <begin position="72"/>
        <end position="177"/>
    </location>
</feature>
<dbReference type="Gene3D" id="2.60.40.10">
    <property type="entry name" value="Immunoglobulins"/>
    <property type="match status" value="3"/>
</dbReference>
<organism evidence="5 6">
    <name type="scientific">Aldrovandia affinis</name>
    <dbReference type="NCBI Taxonomy" id="143900"/>
    <lineage>
        <taxon>Eukaryota</taxon>
        <taxon>Metazoa</taxon>
        <taxon>Chordata</taxon>
        <taxon>Craniata</taxon>
        <taxon>Vertebrata</taxon>
        <taxon>Euteleostomi</taxon>
        <taxon>Actinopterygii</taxon>
        <taxon>Neopterygii</taxon>
        <taxon>Teleostei</taxon>
        <taxon>Notacanthiformes</taxon>
        <taxon>Halosauridae</taxon>
        <taxon>Aldrovandia</taxon>
    </lineage>
</organism>
<dbReference type="InterPro" id="IPR050413">
    <property type="entry name" value="TCR_beta_variable"/>
</dbReference>
<proteinExistence type="predicted"/>
<evidence type="ECO:0000256" key="1">
    <source>
        <dbReference type="ARBA" id="ARBA00022729"/>
    </source>
</evidence>
<evidence type="ECO:0000256" key="3">
    <source>
        <dbReference type="SAM" id="SignalP"/>
    </source>
</evidence>
<evidence type="ECO:0000256" key="2">
    <source>
        <dbReference type="ARBA" id="ARBA00022859"/>
    </source>
</evidence>
<dbReference type="Proteomes" id="UP001221898">
    <property type="component" value="Unassembled WGS sequence"/>
</dbReference>
<keyword evidence="2" id="KW-0391">Immunity</keyword>
<feature type="chain" id="PRO_5042294661" description="Ig-like domain-containing protein" evidence="3">
    <location>
        <begin position="22"/>
        <end position="286"/>
    </location>
</feature>
<dbReference type="SUPFAM" id="SSF48726">
    <property type="entry name" value="Immunoglobulin"/>
    <property type="match status" value="2"/>
</dbReference>
<dbReference type="PROSITE" id="PS50835">
    <property type="entry name" value="IG_LIKE"/>
    <property type="match status" value="1"/>
</dbReference>
<dbReference type="InterPro" id="IPR007110">
    <property type="entry name" value="Ig-like_dom"/>
</dbReference>
<keyword evidence="6" id="KW-1185">Reference proteome</keyword>
<evidence type="ECO:0000313" key="5">
    <source>
        <dbReference type="EMBL" id="KAJ8406552.1"/>
    </source>
</evidence>
<dbReference type="AlphaFoldDB" id="A0AAD7SQZ1"/>
<dbReference type="GO" id="GO:0005886">
    <property type="term" value="C:plasma membrane"/>
    <property type="evidence" value="ECO:0007669"/>
    <property type="project" value="TreeGrafter"/>
</dbReference>
<evidence type="ECO:0000259" key="4">
    <source>
        <dbReference type="PROSITE" id="PS50835"/>
    </source>
</evidence>
<dbReference type="GO" id="GO:0007166">
    <property type="term" value="P:cell surface receptor signaling pathway"/>
    <property type="evidence" value="ECO:0007669"/>
    <property type="project" value="TreeGrafter"/>
</dbReference>
<dbReference type="InterPro" id="IPR013106">
    <property type="entry name" value="Ig_V-set"/>
</dbReference>
<name>A0AAD7SQZ1_9TELE</name>
<dbReference type="InterPro" id="IPR003599">
    <property type="entry name" value="Ig_sub"/>
</dbReference>
<dbReference type="SMART" id="SM00409">
    <property type="entry name" value="IG"/>
    <property type="match status" value="2"/>
</dbReference>
<reference evidence="5" key="1">
    <citation type="journal article" date="2023" name="Science">
        <title>Genome structures resolve the early diversification of teleost fishes.</title>
        <authorList>
            <person name="Parey E."/>
            <person name="Louis A."/>
            <person name="Montfort J."/>
            <person name="Bouchez O."/>
            <person name="Roques C."/>
            <person name="Iampietro C."/>
            <person name="Lluch J."/>
            <person name="Castinel A."/>
            <person name="Donnadieu C."/>
            <person name="Desvignes T."/>
            <person name="Floi Bucao C."/>
            <person name="Jouanno E."/>
            <person name="Wen M."/>
            <person name="Mejri S."/>
            <person name="Dirks R."/>
            <person name="Jansen H."/>
            <person name="Henkel C."/>
            <person name="Chen W.J."/>
            <person name="Zahm M."/>
            <person name="Cabau C."/>
            <person name="Klopp C."/>
            <person name="Thompson A.W."/>
            <person name="Robinson-Rechavi M."/>
            <person name="Braasch I."/>
            <person name="Lecointre G."/>
            <person name="Bobe J."/>
            <person name="Postlethwait J.H."/>
            <person name="Berthelot C."/>
            <person name="Roest Crollius H."/>
            <person name="Guiguen Y."/>
        </authorList>
    </citation>
    <scope>NUCLEOTIDE SEQUENCE</scope>
    <source>
        <strain evidence="5">NC1722</strain>
    </source>
</reference>
<sequence>MERACYVLTACIMSLLEFTGAISVQQSPPSLFGNPRDDVQLTCEHDDSSYQYMYCRPCLHFVSTDVQCQSQQKVSQWPSQTVVAQGSSVELQCSQSGSDTYMYWYLQQRSAGIQLIIHSAYMSEPERGKNTSDRFTSNRPKLENITLRISQAEESDTDVQCQSQQKVSQWPSQTVVAQGSSVELQCSQSGSDTYMYWYLQQRSARIQLIIHSAYMSEPERGKNTSDRFTSNRPKLENITLRIIQAEESDTDGESLLCTHCLHNISVRVHRSHQCAAVSTFSLWKPQ</sequence>
<dbReference type="PANTHER" id="PTHR23268">
    <property type="entry name" value="T-CELL RECEPTOR BETA CHAIN"/>
    <property type="match status" value="1"/>
</dbReference>
<accession>A0AAD7SQZ1</accession>
<dbReference type="InterPro" id="IPR036179">
    <property type="entry name" value="Ig-like_dom_sf"/>
</dbReference>
<evidence type="ECO:0000313" key="6">
    <source>
        <dbReference type="Proteomes" id="UP001221898"/>
    </source>
</evidence>
<feature type="signal peptide" evidence="3">
    <location>
        <begin position="1"/>
        <end position="21"/>
    </location>
</feature>
<gene>
    <name evidence="5" type="ORF">AAFF_G00301260</name>
</gene>
<keyword evidence="1 3" id="KW-0732">Signal</keyword>
<protein>
    <recommendedName>
        <fullName evidence="4">Ig-like domain-containing protein</fullName>
    </recommendedName>
</protein>
<comment type="caution">
    <text evidence="5">The sequence shown here is derived from an EMBL/GenBank/DDBJ whole genome shotgun (WGS) entry which is preliminary data.</text>
</comment>
<dbReference type="InterPro" id="IPR013783">
    <property type="entry name" value="Ig-like_fold"/>
</dbReference>
<dbReference type="GO" id="GO:0002376">
    <property type="term" value="P:immune system process"/>
    <property type="evidence" value="ECO:0007669"/>
    <property type="project" value="UniProtKB-KW"/>
</dbReference>